<comment type="caution">
    <text evidence="4">The sequence shown here is derived from an EMBL/GenBank/DDBJ whole genome shotgun (WGS) entry which is preliminary data.</text>
</comment>
<feature type="signal peptide" evidence="3">
    <location>
        <begin position="1"/>
        <end position="22"/>
    </location>
</feature>
<evidence type="ECO:0000256" key="3">
    <source>
        <dbReference type="SAM" id="SignalP"/>
    </source>
</evidence>
<evidence type="ECO:0000313" key="4">
    <source>
        <dbReference type="EMBL" id="OJD33142.1"/>
    </source>
</evidence>
<keyword evidence="2" id="KW-0812">Transmembrane</keyword>
<feature type="transmembrane region" description="Helical" evidence="2">
    <location>
        <begin position="474"/>
        <end position="496"/>
    </location>
</feature>
<evidence type="ECO:0000256" key="1">
    <source>
        <dbReference type="SAM" id="MobiDB-lite"/>
    </source>
</evidence>
<gene>
    <name evidence="4" type="ORF">BKCO1_3300058</name>
</gene>
<keyword evidence="5" id="KW-1185">Reference proteome</keyword>
<evidence type="ECO:0000256" key="2">
    <source>
        <dbReference type="SAM" id="Phobius"/>
    </source>
</evidence>
<feature type="compositionally biased region" description="Polar residues" evidence="1">
    <location>
        <begin position="545"/>
        <end position="556"/>
    </location>
</feature>
<dbReference type="EMBL" id="MNUE01000033">
    <property type="protein sequence ID" value="OJD33142.1"/>
    <property type="molecule type" value="Genomic_DNA"/>
</dbReference>
<keyword evidence="2" id="KW-0472">Membrane</keyword>
<feature type="chain" id="PRO_5012250264" evidence="3">
    <location>
        <begin position="23"/>
        <end position="632"/>
    </location>
</feature>
<reference evidence="4 5" key="1">
    <citation type="submission" date="2016-10" db="EMBL/GenBank/DDBJ databases">
        <title>Proteomics and genomics reveal pathogen-plant mechanisms compatible with a hemibiotrophic lifestyle of Diplodia corticola.</title>
        <authorList>
            <person name="Fernandes I."/>
            <person name="De Jonge R."/>
            <person name="Van De Peer Y."/>
            <person name="Devreese B."/>
            <person name="Alves A."/>
            <person name="Esteves A.C."/>
        </authorList>
    </citation>
    <scope>NUCLEOTIDE SEQUENCE [LARGE SCALE GENOMIC DNA]</scope>
    <source>
        <strain evidence="4 5">CBS 112549</strain>
    </source>
</reference>
<dbReference type="OrthoDB" id="10251809at2759"/>
<organism evidence="4 5">
    <name type="scientific">Diplodia corticola</name>
    <dbReference type="NCBI Taxonomy" id="236234"/>
    <lineage>
        <taxon>Eukaryota</taxon>
        <taxon>Fungi</taxon>
        <taxon>Dikarya</taxon>
        <taxon>Ascomycota</taxon>
        <taxon>Pezizomycotina</taxon>
        <taxon>Dothideomycetes</taxon>
        <taxon>Dothideomycetes incertae sedis</taxon>
        <taxon>Botryosphaeriales</taxon>
        <taxon>Botryosphaeriaceae</taxon>
        <taxon>Diplodia</taxon>
    </lineage>
</organism>
<sequence length="632" mass="69745">MVCVALTWHIHFFILSIALVSAQGSYRRRAGHAVKQAVLAGDKLLVNGGLVANISGVPIYGLCTSENQTWIIGLSSSWNNQTLISVPVPRPTSFVPLEFETLWYDPNSSYVYSFGGEISQDGYIPNPYGTITIPEESIWRFSFDGTGEDGQWTEALGPTGEKSFPSDIKRPIMGASASDNQNAYYIGGAIYKWTTNDVGNMTELHNVPGLLQFDFSTQTLTNDTNAVPYFASVWTEQNQTVNLAGLMTSVPLFGSQGVFVLVGGQSNDTGKTEQWWETVTVFDPAKKSWYSQKATGEIPETKAGRVRDGSSNNHCAFGAQNDDLETFEIFVFGDFEAMPTAQTYYILSLPSFTWFASNVSSLPRRVQHTCTATHNRQMIMVGGLDPDQRNNIDPQDWDETPDPWHQGIGVFDMTALKYTDEYDANAANYVAPQMVQDHYKNTRYPMWDDPSLKDIFESTRSGNSSSSGLSGGEIAGVVVSAIFGPLLCIFIVAFLVRRKTRRSQREQRASELGERRSSHDVELVSLPTYEDATHTRRRGFGAPMYSSQNSQEQVSTPLGDPAGQDGSGCGPSTAIPQPRVPLAPEMPSQDKIRKYTGPFLAIDHDAQFYLNSVLRLYQLGVMIPSDSPPSTE</sequence>
<proteinExistence type="predicted"/>
<dbReference type="SUPFAM" id="SSF50965">
    <property type="entry name" value="Galactose oxidase, central domain"/>
    <property type="match status" value="1"/>
</dbReference>
<accession>A0A1J9QVX3</accession>
<protein>
    <submittedName>
        <fullName evidence="4">Kelch repeat protein</fullName>
    </submittedName>
</protein>
<dbReference type="Gene3D" id="2.120.10.80">
    <property type="entry name" value="Kelch-type beta propeller"/>
    <property type="match status" value="1"/>
</dbReference>
<dbReference type="RefSeq" id="XP_020129402.1">
    <property type="nucleotide sequence ID" value="XM_020274557.1"/>
</dbReference>
<keyword evidence="2" id="KW-1133">Transmembrane helix</keyword>
<dbReference type="Proteomes" id="UP000183809">
    <property type="component" value="Unassembled WGS sequence"/>
</dbReference>
<dbReference type="AlphaFoldDB" id="A0A1J9QVX3"/>
<dbReference type="InterPro" id="IPR015915">
    <property type="entry name" value="Kelch-typ_b-propeller"/>
</dbReference>
<dbReference type="InterPro" id="IPR011043">
    <property type="entry name" value="Gal_Oxase/kelch_b-propeller"/>
</dbReference>
<keyword evidence="3" id="KW-0732">Signal</keyword>
<dbReference type="GeneID" id="31014818"/>
<name>A0A1J9QVX3_9PEZI</name>
<dbReference type="STRING" id="236234.A0A1J9QVX3"/>
<feature type="region of interest" description="Disordered" evidence="1">
    <location>
        <begin position="535"/>
        <end position="585"/>
    </location>
</feature>
<evidence type="ECO:0000313" key="5">
    <source>
        <dbReference type="Proteomes" id="UP000183809"/>
    </source>
</evidence>